<dbReference type="SUPFAM" id="SSF52540">
    <property type="entry name" value="P-loop containing nucleoside triphosphate hydrolases"/>
    <property type="match status" value="1"/>
</dbReference>
<sequence length="259" mass="30400">MNNTPVQWKNTESKNQKHHFLLPSPNCRALIVGESGCGKTTLLFRLLLQPDWLDYENLFVFGKSLHQPEYKLLKCGFDMGYSKADILNLFKNGSGDIDNFIEKLPKKGKTKCNIEYFEDSELIPDPSEVDKDKKNLFIFDDIMTNSNQNKAEDFYTRGRHNNTSSIYISQNYHKLPRQTIRSNANILILFSLAKKDLQHIFQDLISKDMDWKEFEKFCNDTWKNKHGYIIINKKLDPDEGKYQADFNKIYIPEKYIFSL</sequence>
<evidence type="ECO:0000313" key="5">
    <source>
        <dbReference type="Proteomes" id="UP000663887"/>
    </source>
</evidence>
<dbReference type="Gene3D" id="3.40.50.300">
    <property type="entry name" value="P-loop containing nucleotide triphosphate hydrolases"/>
    <property type="match status" value="1"/>
</dbReference>
<keyword evidence="4" id="KW-1185">Reference proteome</keyword>
<evidence type="ECO:0000313" key="3">
    <source>
        <dbReference type="EMBL" id="CAF4470901.1"/>
    </source>
</evidence>
<dbReference type="EMBL" id="CAJOBG010049062">
    <property type="protein sequence ID" value="CAF4470901.1"/>
    <property type="molecule type" value="Genomic_DNA"/>
</dbReference>
<dbReference type="AlphaFoldDB" id="A0A816THC2"/>
<dbReference type="InterPro" id="IPR027417">
    <property type="entry name" value="P-loop_NTPase"/>
</dbReference>
<dbReference type="Proteomes" id="UP000663856">
    <property type="component" value="Unassembled WGS sequence"/>
</dbReference>
<name>A0A816THC2_9BILA</name>
<gene>
    <name evidence="3" type="ORF">OVN521_LOCUS39020</name>
    <name evidence="1" type="ORF">WKI299_LOCUS5856</name>
    <name evidence="2" type="ORF">XDN619_LOCUS18059</name>
</gene>
<evidence type="ECO:0000313" key="4">
    <source>
        <dbReference type="Proteomes" id="UP000663866"/>
    </source>
</evidence>
<evidence type="ECO:0000313" key="2">
    <source>
        <dbReference type="EMBL" id="CAF2097914.1"/>
    </source>
</evidence>
<organism evidence="2 5">
    <name type="scientific">Rotaria magnacalcarata</name>
    <dbReference type="NCBI Taxonomy" id="392030"/>
    <lineage>
        <taxon>Eukaryota</taxon>
        <taxon>Metazoa</taxon>
        <taxon>Spiralia</taxon>
        <taxon>Gnathifera</taxon>
        <taxon>Rotifera</taxon>
        <taxon>Eurotatoria</taxon>
        <taxon>Bdelloidea</taxon>
        <taxon>Philodinida</taxon>
        <taxon>Philodinidae</taxon>
        <taxon>Rotaria</taxon>
    </lineage>
</organism>
<protein>
    <submittedName>
        <fullName evidence="2">Uncharacterized protein</fullName>
    </submittedName>
</protein>
<proteinExistence type="predicted"/>
<accession>A0A816THC2</accession>
<dbReference type="Pfam" id="PF04665">
    <property type="entry name" value="Pox_A32"/>
    <property type="match status" value="1"/>
</dbReference>
<dbReference type="Proteomes" id="UP000663866">
    <property type="component" value="Unassembled WGS sequence"/>
</dbReference>
<dbReference type="EMBL" id="CAJNRG010007801">
    <property type="protein sequence ID" value="CAF2097914.1"/>
    <property type="molecule type" value="Genomic_DNA"/>
</dbReference>
<evidence type="ECO:0000313" key="1">
    <source>
        <dbReference type="EMBL" id="CAF2022135.1"/>
    </source>
</evidence>
<dbReference type="InterPro" id="IPR006758">
    <property type="entry name" value="A32L"/>
</dbReference>
<dbReference type="Proteomes" id="UP000663887">
    <property type="component" value="Unassembled WGS sequence"/>
</dbReference>
<comment type="caution">
    <text evidence="2">The sequence shown here is derived from an EMBL/GenBank/DDBJ whole genome shotgun (WGS) entry which is preliminary data.</text>
</comment>
<dbReference type="EMBL" id="CAJNRF010001683">
    <property type="protein sequence ID" value="CAF2022135.1"/>
    <property type="molecule type" value="Genomic_DNA"/>
</dbReference>
<reference evidence="2" key="1">
    <citation type="submission" date="2021-02" db="EMBL/GenBank/DDBJ databases">
        <authorList>
            <person name="Nowell W R."/>
        </authorList>
    </citation>
    <scope>NUCLEOTIDE SEQUENCE</scope>
</reference>